<keyword evidence="2" id="KW-1185">Reference proteome</keyword>
<comment type="caution">
    <text evidence="1">The sequence shown here is derived from an EMBL/GenBank/DDBJ whole genome shotgun (WGS) entry which is preliminary data.</text>
</comment>
<name>A0A4R4UBL3_9PSEU</name>
<dbReference type="OrthoDB" id="9027184at2"/>
<dbReference type="NCBIfam" id="TIGR02243">
    <property type="entry name" value="putative baseplate assembly protein"/>
    <property type="match status" value="1"/>
</dbReference>
<accession>A0A4R4UBL3</accession>
<sequence length="1028" mass="112002">MSGADELLCRGDGRREKVRERHLGGVDAVEVADDGRTLVVTFIGKAPRGVGPENVRIDGGRRITGITAVRVSVRREEDPELDDLMHVVLDRTGDTTRYRLSIVDTDPHGRPGTEPFPGFDQRYCGAEFSFRPGGPTPFDCAGEPPCEPDVPAAPLIDYTARDYDALRRVLLDRLALTTPGWTERLAPDLGMTLVELLAYTGDQLGYQQDAVATEAYLDTARRRISVRRHVRLIDYPIHDGCNARAFVAVETAEDVVLESGTFRFAAIDPCPRGPHDPPEPGPVLDEAGLADLDDRDAVEIFETVGDDALPLRRAHNEIRFWTWGDELCRIPAGARSATLRDEWADEDRAERALRLRPGDLLVLEEVRGARTGTPGDADPAHRQAVRLTSVTPVVDELLDQPVLEVGWAREDALRFALCLSIRAGINCEPVSDVSVARGNVVLADHGRRVRPDTVVVPPEPAVPASCEPGFGCFDRTDGNEPAELVAALVDKTRRRTLVAKDVQALHEIFGEPATTRAGIGLENAGRRRQRVVPSTAHAQADALRRLLAQSVYPGIPPRFRAALTRSPVVQAAPFPDPAHIAAGQASRLAAIPGRVRRRLVELWRSARENGLSDAEIEEITTLFGGRFAEPLREHPVAVLRELLHRDDELLAVKRRRLEVLTARARAGTVLGADIAWEIAHDWGLAHAEGLEPAEPVLHGPAAAVTQDPRAALPAVRVHDGERVWTPRRDLLDSGPRDRHFVGELDDDGRLVLRFGDGRCGAAPKPGARLEIHYRLGGGAVGNLGAEAINHLVLRTPETGRLPAATVRNPLPAVGGTEPEPVEQVRQLAPLDLRRTRLRAVTAEDYAALAAEVPGVQRAAAELRWTGARQQVHVAVDALGSGDPGADLLAEVRDHLQRSRRIGHQLIVRPAVEVPLDIALRVCAAPGHQRGQIIADLKRAFGRGRTGFFHPDALGFGEPVRLSRIVATATAVPGVIDARVTRLRRLFHADAGELEEGLLRVRGLEVACCDNDPEHPENGVFELEIGGER</sequence>
<evidence type="ECO:0000313" key="2">
    <source>
        <dbReference type="Proteomes" id="UP000294744"/>
    </source>
</evidence>
<evidence type="ECO:0000313" key="1">
    <source>
        <dbReference type="EMBL" id="TDC88600.1"/>
    </source>
</evidence>
<dbReference type="RefSeq" id="WP_132626852.1">
    <property type="nucleotide sequence ID" value="NZ_SMKV01000041.1"/>
</dbReference>
<dbReference type="EMBL" id="SMKV01000041">
    <property type="protein sequence ID" value="TDC88600.1"/>
    <property type="molecule type" value="Genomic_DNA"/>
</dbReference>
<dbReference type="Proteomes" id="UP000294744">
    <property type="component" value="Unassembled WGS sequence"/>
</dbReference>
<gene>
    <name evidence="1" type="ORF">E1161_23495</name>
</gene>
<protein>
    <submittedName>
        <fullName evidence="1">Putative baseplate assembly protein</fullName>
    </submittedName>
</protein>
<dbReference type="AlphaFoldDB" id="A0A4R4UBL3"/>
<reference evidence="1 2" key="1">
    <citation type="submission" date="2019-03" db="EMBL/GenBank/DDBJ databases">
        <title>Draft genome sequences of novel Actinobacteria.</title>
        <authorList>
            <person name="Sahin N."/>
            <person name="Ay H."/>
            <person name="Saygin H."/>
        </authorList>
    </citation>
    <scope>NUCLEOTIDE SEQUENCE [LARGE SCALE GENOMIC DNA]</scope>
    <source>
        <strain evidence="1 2">16K404</strain>
    </source>
</reference>
<proteinExistence type="predicted"/>
<dbReference type="InterPro" id="IPR011749">
    <property type="entry name" value="CHP02243"/>
</dbReference>
<organism evidence="1 2">
    <name type="scientific">Saccharopolyspora aridisoli</name>
    <dbReference type="NCBI Taxonomy" id="2530385"/>
    <lineage>
        <taxon>Bacteria</taxon>
        <taxon>Bacillati</taxon>
        <taxon>Actinomycetota</taxon>
        <taxon>Actinomycetes</taxon>
        <taxon>Pseudonocardiales</taxon>
        <taxon>Pseudonocardiaceae</taxon>
        <taxon>Saccharopolyspora</taxon>
    </lineage>
</organism>